<protein>
    <recommendedName>
        <fullName evidence="4">Integral membrane protein</fullName>
    </recommendedName>
</protein>
<organism evidence="2 3">
    <name type="scientific">Kibdelosporangium lantanae</name>
    <dbReference type="NCBI Taxonomy" id="1497396"/>
    <lineage>
        <taxon>Bacteria</taxon>
        <taxon>Bacillati</taxon>
        <taxon>Actinomycetota</taxon>
        <taxon>Actinomycetes</taxon>
        <taxon>Pseudonocardiales</taxon>
        <taxon>Pseudonocardiaceae</taxon>
        <taxon>Kibdelosporangium</taxon>
    </lineage>
</organism>
<feature type="transmembrane region" description="Helical" evidence="1">
    <location>
        <begin position="89"/>
        <end position="108"/>
    </location>
</feature>
<reference evidence="3" key="1">
    <citation type="journal article" date="2019" name="Int. J. Syst. Evol. Microbiol.">
        <title>The Global Catalogue of Microorganisms (GCM) 10K type strain sequencing project: providing services to taxonomists for standard genome sequencing and annotation.</title>
        <authorList>
            <consortium name="The Broad Institute Genomics Platform"/>
            <consortium name="The Broad Institute Genome Sequencing Center for Infectious Disease"/>
            <person name="Wu L."/>
            <person name="Ma J."/>
        </authorList>
    </citation>
    <scope>NUCLEOTIDE SEQUENCE [LARGE SCALE GENOMIC DNA]</scope>
    <source>
        <strain evidence="3">JCM 31486</strain>
    </source>
</reference>
<dbReference type="EMBL" id="JBHTIS010000325">
    <property type="protein sequence ID" value="MFD1045523.1"/>
    <property type="molecule type" value="Genomic_DNA"/>
</dbReference>
<evidence type="ECO:0000313" key="2">
    <source>
        <dbReference type="EMBL" id="MFD1045523.1"/>
    </source>
</evidence>
<feature type="transmembrane region" description="Helical" evidence="1">
    <location>
        <begin position="56"/>
        <end position="77"/>
    </location>
</feature>
<gene>
    <name evidence="2" type="ORF">ACFQ1S_07980</name>
</gene>
<keyword evidence="1" id="KW-0812">Transmembrane</keyword>
<evidence type="ECO:0008006" key="4">
    <source>
        <dbReference type="Google" id="ProtNLM"/>
    </source>
</evidence>
<accession>A0ABW3M639</accession>
<keyword evidence="1" id="KW-1133">Transmembrane helix</keyword>
<evidence type="ECO:0000313" key="3">
    <source>
        <dbReference type="Proteomes" id="UP001597045"/>
    </source>
</evidence>
<feature type="transmembrane region" description="Helical" evidence="1">
    <location>
        <begin position="114"/>
        <end position="132"/>
    </location>
</feature>
<comment type="caution">
    <text evidence="2">The sequence shown here is derived from an EMBL/GenBank/DDBJ whole genome shotgun (WGS) entry which is preliminary data.</text>
</comment>
<feature type="transmembrane region" description="Helical" evidence="1">
    <location>
        <begin position="25"/>
        <end position="44"/>
    </location>
</feature>
<sequence length="141" mass="15030">MAASLCGHDAYGVTTTAQALRGTKVLVSAYLVLCVLTLAAIVVFRNDSAIVNDAVWTRAIIVTLSAVLTFAFTSRAAKGSRKGYLRLRIVSAVMVVAIAVIIALPGLFPMWMRIEQGVCGLLLLAVVVVVNGRRVRATFSH</sequence>
<keyword evidence="3" id="KW-1185">Reference proteome</keyword>
<proteinExistence type="predicted"/>
<keyword evidence="1" id="KW-0472">Membrane</keyword>
<dbReference type="Proteomes" id="UP001597045">
    <property type="component" value="Unassembled WGS sequence"/>
</dbReference>
<evidence type="ECO:0000256" key="1">
    <source>
        <dbReference type="SAM" id="Phobius"/>
    </source>
</evidence>
<name>A0ABW3M639_9PSEU</name>